<gene>
    <name evidence="1" type="ORF">CTI12_AA187500</name>
</gene>
<sequence>MFTVVEIAITNMKSSFRSGVRASDIEITTLTLHRAFAMWRMEFLSSAFDDNDGGIERIIKCSLKVNKLN</sequence>
<organism evidence="1 2">
    <name type="scientific">Artemisia annua</name>
    <name type="common">Sweet wormwood</name>
    <dbReference type="NCBI Taxonomy" id="35608"/>
    <lineage>
        <taxon>Eukaryota</taxon>
        <taxon>Viridiplantae</taxon>
        <taxon>Streptophyta</taxon>
        <taxon>Embryophyta</taxon>
        <taxon>Tracheophyta</taxon>
        <taxon>Spermatophyta</taxon>
        <taxon>Magnoliopsida</taxon>
        <taxon>eudicotyledons</taxon>
        <taxon>Gunneridae</taxon>
        <taxon>Pentapetalae</taxon>
        <taxon>asterids</taxon>
        <taxon>campanulids</taxon>
        <taxon>Asterales</taxon>
        <taxon>Asteraceae</taxon>
        <taxon>Asteroideae</taxon>
        <taxon>Anthemideae</taxon>
        <taxon>Artemisiinae</taxon>
        <taxon>Artemisia</taxon>
    </lineage>
</organism>
<dbReference type="AlphaFoldDB" id="A0A2U1P6G0"/>
<evidence type="ECO:0000313" key="1">
    <source>
        <dbReference type="EMBL" id="PWA81300.1"/>
    </source>
</evidence>
<name>A0A2U1P6G0_ARTAN</name>
<keyword evidence="2" id="KW-1185">Reference proteome</keyword>
<reference evidence="1 2" key="1">
    <citation type="journal article" date="2018" name="Mol. Plant">
        <title>The genome of Artemisia annua provides insight into the evolution of Asteraceae family and artemisinin biosynthesis.</title>
        <authorList>
            <person name="Shen Q."/>
            <person name="Zhang L."/>
            <person name="Liao Z."/>
            <person name="Wang S."/>
            <person name="Yan T."/>
            <person name="Shi P."/>
            <person name="Liu M."/>
            <person name="Fu X."/>
            <person name="Pan Q."/>
            <person name="Wang Y."/>
            <person name="Lv Z."/>
            <person name="Lu X."/>
            <person name="Zhang F."/>
            <person name="Jiang W."/>
            <person name="Ma Y."/>
            <person name="Chen M."/>
            <person name="Hao X."/>
            <person name="Li L."/>
            <person name="Tang Y."/>
            <person name="Lv G."/>
            <person name="Zhou Y."/>
            <person name="Sun X."/>
            <person name="Brodelius P.E."/>
            <person name="Rose J.K.C."/>
            <person name="Tang K."/>
        </authorList>
    </citation>
    <scope>NUCLEOTIDE SEQUENCE [LARGE SCALE GENOMIC DNA]</scope>
    <source>
        <strain evidence="2">cv. Huhao1</strain>
        <tissue evidence="1">Leaf</tissue>
    </source>
</reference>
<comment type="caution">
    <text evidence="1">The sequence shown here is derived from an EMBL/GenBank/DDBJ whole genome shotgun (WGS) entry which is preliminary data.</text>
</comment>
<proteinExistence type="predicted"/>
<evidence type="ECO:0000313" key="2">
    <source>
        <dbReference type="Proteomes" id="UP000245207"/>
    </source>
</evidence>
<accession>A0A2U1P6G0</accession>
<dbReference type="Proteomes" id="UP000245207">
    <property type="component" value="Unassembled WGS sequence"/>
</dbReference>
<dbReference type="EMBL" id="PKPP01001607">
    <property type="protein sequence ID" value="PWA81300.1"/>
    <property type="molecule type" value="Genomic_DNA"/>
</dbReference>
<protein>
    <submittedName>
        <fullName evidence="1">Uncharacterized protein</fullName>
    </submittedName>
</protein>